<dbReference type="AlphaFoldDB" id="A0A482X6F5"/>
<name>A0A482X6F5_LAOST</name>
<sequence>MILFFLQEATREASISDRHDWKEITATSTSTHNQRSFHRCLSYRFRFLYDLDVNRSP</sequence>
<reference evidence="1 2" key="1">
    <citation type="journal article" date="2017" name="Gigascience">
        <title>Genome sequence of the small brown planthopper, Laodelphax striatellus.</title>
        <authorList>
            <person name="Zhu J."/>
            <person name="Jiang F."/>
            <person name="Wang X."/>
            <person name="Yang P."/>
            <person name="Bao Y."/>
            <person name="Zhao W."/>
            <person name="Wang W."/>
            <person name="Lu H."/>
            <person name="Wang Q."/>
            <person name="Cui N."/>
            <person name="Li J."/>
            <person name="Chen X."/>
            <person name="Luo L."/>
            <person name="Yu J."/>
            <person name="Kang L."/>
            <person name="Cui F."/>
        </authorList>
    </citation>
    <scope>NUCLEOTIDE SEQUENCE [LARGE SCALE GENOMIC DNA]</scope>
    <source>
        <strain evidence="1">Lst14</strain>
    </source>
</reference>
<organism evidence="1 2">
    <name type="scientific">Laodelphax striatellus</name>
    <name type="common">Small brown planthopper</name>
    <name type="synonym">Delphax striatella</name>
    <dbReference type="NCBI Taxonomy" id="195883"/>
    <lineage>
        <taxon>Eukaryota</taxon>
        <taxon>Metazoa</taxon>
        <taxon>Ecdysozoa</taxon>
        <taxon>Arthropoda</taxon>
        <taxon>Hexapoda</taxon>
        <taxon>Insecta</taxon>
        <taxon>Pterygota</taxon>
        <taxon>Neoptera</taxon>
        <taxon>Paraneoptera</taxon>
        <taxon>Hemiptera</taxon>
        <taxon>Auchenorrhyncha</taxon>
        <taxon>Fulgoroidea</taxon>
        <taxon>Delphacidae</taxon>
        <taxon>Criomorphinae</taxon>
        <taxon>Laodelphax</taxon>
    </lineage>
</organism>
<dbReference type="Proteomes" id="UP000291343">
    <property type="component" value="Unassembled WGS sequence"/>
</dbReference>
<keyword evidence="2" id="KW-1185">Reference proteome</keyword>
<accession>A0A482X6F5</accession>
<dbReference type="EMBL" id="QKKF02016774">
    <property type="protein sequence ID" value="RZF41347.1"/>
    <property type="molecule type" value="Genomic_DNA"/>
</dbReference>
<protein>
    <submittedName>
        <fullName evidence="1">Uncharacterized protein</fullName>
    </submittedName>
</protein>
<gene>
    <name evidence="1" type="ORF">LSTR_LSTR000061</name>
</gene>
<proteinExistence type="predicted"/>
<evidence type="ECO:0000313" key="2">
    <source>
        <dbReference type="Proteomes" id="UP000291343"/>
    </source>
</evidence>
<dbReference type="InParanoid" id="A0A482X6F5"/>
<evidence type="ECO:0000313" key="1">
    <source>
        <dbReference type="EMBL" id="RZF41347.1"/>
    </source>
</evidence>
<comment type="caution">
    <text evidence="1">The sequence shown here is derived from an EMBL/GenBank/DDBJ whole genome shotgun (WGS) entry which is preliminary data.</text>
</comment>